<organism evidence="1 2">
    <name type="scientific">Linnemannia hyalina</name>
    <dbReference type="NCBI Taxonomy" id="64524"/>
    <lineage>
        <taxon>Eukaryota</taxon>
        <taxon>Fungi</taxon>
        <taxon>Fungi incertae sedis</taxon>
        <taxon>Mucoromycota</taxon>
        <taxon>Mortierellomycotina</taxon>
        <taxon>Mortierellomycetes</taxon>
        <taxon>Mortierellales</taxon>
        <taxon>Mortierellaceae</taxon>
        <taxon>Linnemannia</taxon>
    </lineage>
</organism>
<proteinExistence type="predicted"/>
<keyword evidence="2" id="KW-1185">Reference proteome</keyword>
<dbReference type="AlphaFoldDB" id="A0A9P7XX33"/>
<dbReference type="EMBL" id="JAHRHY010000007">
    <property type="protein sequence ID" value="KAG9067798.1"/>
    <property type="molecule type" value="Genomic_DNA"/>
</dbReference>
<gene>
    <name evidence="1" type="ORF">KI688_011385</name>
</gene>
<reference evidence="1" key="1">
    <citation type="submission" date="2021-06" db="EMBL/GenBank/DDBJ databases">
        <title>Genome Sequence of Mortierella hyaline Strain SCG-10, a Cold-Adapted, Nitrate-Reducing Fungus Isolated from Soil in Minnesota, USA.</title>
        <authorList>
            <person name="Aldossari N."/>
        </authorList>
    </citation>
    <scope>NUCLEOTIDE SEQUENCE</scope>
    <source>
        <strain evidence="1">SCG-10</strain>
    </source>
</reference>
<dbReference type="Proteomes" id="UP000707451">
    <property type="component" value="Unassembled WGS sequence"/>
</dbReference>
<protein>
    <submittedName>
        <fullName evidence="1">Uncharacterized protein</fullName>
    </submittedName>
</protein>
<sequence>MRQQEQELMDLIQVFEQQVPLRVQEFKKQCRQDQHKFAQPHQLQQKQYQLLQQQIQQVHLQQQQELLRWALFWEYRKLVNKDETMRLSVPGLDDGDEDDD</sequence>
<name>A0A9P7XX33_9FUNG</name>
<evidence type="ECO:0000313" key="2">
    <source>
        <dbReference type="Proteomes" id="UP000707451"/>
    </source>
</evidence>
<comment type="caution">
    <text evidence="1">The sequence shown here is derived from an EMBL/GenBank/DDBJ whole genome shotgun (WGS) entry which is preliminary data.</text>
</comment>
<evidence type="ECO:0000313" key="1">
    <source>
        <dbReference type="EMBL" id="KAG9067798.1"/>
    </source>
</evidence>
<accession>A0A9P7XX33</accession>